<protein>
    <recommendedName>
        <fullName evidence="7">Transcription factor domain-containing protein</fullName>
    </recommendedName>
</protein>
<name>A0A2S6BQ71_9PEZI</name>
<keyword evidence="3" id="KW-0238">DNA-binding</keyword>
<dbReference type="PANTHER" id="PTHR47171:SF5">
    <property type="entry name" value="ZN(II)2CYS6 TRANSCRIPTION FACTOR (EUROFUNG)"/>
    <property type="match status" value="1"/>
</dbReference>
<accession>A0A2S6BQ71</accession>
<reference evidence="6" key="1">
    <citation type="journal article" date="2017" name="bioRxiv">
        <title>Conservation of a gene cluster reveals novel cercosporin biosynthetic mechanisms and extends production to the genus Colletotrichum.</title>
        <authorList>
            <person name="de Jonge R."/>
            <person name="Ebert M.K."/>
            <person name="Huitt-Roehl C.R."/>
            <person name="Pal P."/>
            <person name="Suttle J.C."/>
            <person name="Spanner R.E."/>
            <person name="Neubauer J.D."/>
            <person name="Jurick W.M.II."/>
            <person name="Stott K.A."/>
            <person name="Secor G.A."/>
            <person name="Thomma B.P.H.J."/>
            <person name="Van de Peer Y."/>
            <person name="Townsend C.A."/>
            <person name="Bolton M.D."/>
        </authorList>
    </citation>
    <scope>NUCLEOTIDE SEQUENCE [LARGE SCALE GENOMIC DNA]</scope>
    <source>
        <strain evidence="6">CBS538.71</strain>
    </source>
</reference>
<dbReference type="EMBL" id="PNEN01001800">
    <property type="protein sequence ID" value="PPJ49628.1"/>
    <property type="molecule type" value="Genomic_DNA"/>
</dbReference>
<evidence type="ECO:0008006" key="7">
    <source>
        <dbReference type="Google" id="ProtNLM"/>
    </source>
</evidence>
<keyword evidence="4" id="KW-0804">Transcription</keyword>
<dbReference type="InterPro" id="IPR052073">
    <property type="entry name" value="Amide_Lactam_Regulators"/>
</dbReference>
<proteinExistence type="predicted"/>
<dbReference type="PANTHER" id="PTHR47171">
    <property type="entry name" value="FARA-RELATED"/>
    <property type="match status" value="1"/>
</dbReference>
<sequence>MQEPRCVSNDLVDHSLEQELLDWVTSLPNSLALGVNEMFEAKYDREIYQLYLPYLTAVIVLDLHTAESSQDTPRAGPAAVAAASCMARIFRDILARGNTRFLMAITSWYCATAFLALLSARKQSHLTAAANIDIETIRAICGQLQEIWGFSAVIYQGIQRMMAFTEIHNPVDLSVNVQSQISAPQLSGTGSTTDSQNDTSSWKQYFPFATAKTSEVLRIMLENGEQTALESLEASLFSNDLVGDMFDMFFIGSEDTQWEQM</sequence>
<keyword evidence="6" id="KW-1185">Reference proteome</keyword>
<dbReference type="Proteomes" id="UP000237631">
    <property type="component" value="Unassembled WGS sequence"/>
</dbReference>
<dbReference type="OrthoDB" id="1932925at2759"/>
<organism evidence="5 6">
    <name type="scientific">Cercospora berteroae</name>
    <dbReference type="NCBI Taxonomy" id="357750"/>
    <lineage>
        <taxon>Eukaryota</taxon>
        <taxon>Fungi</taxon>
        <taxon>Dikarya</taxon>
        <taxon>Ascomycota</taxon>
        <taxon>Pezizomycotina</taxon>
        <taxon>Dothideomycetes</taxon>
        <taxon>Dothideomycetidae</taxon>
        <taxon>Mycosphaerellales</taxon>
        <taxon>Mycosphaerellaceae</taxon>
        <taxon>Cercospora</taxon>
    </lineage>
</organism>
<evidence type="ECO:0000256" key="3">
    <source>
        <dbReference type="ARBA" id="ARBA00023125"/>
    </source>
</evidence>
<dbReference type="CDD" id="cd12148">
    <property type="entry name" value="fungal_TF_MHR"/>
    <property type="match status" value="1"/>
</dbReference>
<evidence type="ECO:0000256" key="2">
    <source>
        <dbReference type="ARBA" id="ARBA00023015"/>
    </source>
</evidence>
<evidence type="ECO:0000313" key="5">
    <source>
        <dbReference type="EMBL" id="PPJ49628.1"/>
    </source>
</evidence>
<keyword evidence="2" id="KW-0805">Transcription regulation</keyword>
<evidence type="ECO:0000256" key="4">
    <source>
        <dbReference type="ARBA" id="ARBA00023163"/>
    </source>
</evidence>
<gene>
    <name evidence="5" type="ORF">CBER1_02195</name>
</gene>
<evidence type="ECO:0000313" key="6">
    <source>
        <dbReference type="Proteomes" id="UP000237631"/>
    </source>
</evidence>
<keyword evidence="1" id="KW-0862">Zinc</keyword>
<comment type="caution">
    <text evidence="5">The sequence shown here is derived from an EMBL/GenBank/DDBJ whole genome shotgun (WGS) entry which is preliminary data.</text>
</comment>
<dbReference type="AlphaFoldDB" id="A0A2S6BQ71"/>
<dbReference type="GO" id="GO:0003677">
    <property type="term" value="F:DNA binding"/>
    <property type="evidence" value="ECO:0007669"/>
    <property type="project" value="UniProtKB-KW"/>
</dbReference>
<evidence type="ECO:0000256" key="1">
    <source>
        <dbReference type="ARBA" id="ARBA00022833"/>
    </source>
</evidence>